<dbReference type="AlphaFoldDB" id="A0A7J6SGU3"/>
<evidence type="ECO:0000256" key="1">
    <source>
        <dbReference type="SAM" id="MobiDB-lite"/>
    </source>
</evidence>
<feature type="compositionally biased region" description="Basic and acidic residues" evidence="1">
    <location>
        <begin position="107"/>
        <end position="117"/>
    </location>
</feature>
<name>A0A7J6SGU3_PEROL</name>
<gene>
    <name evidence="2" type="ORF">FOZ63_028702</name>
</gene>
<keyword evidence="3" id="KW-1185">Reference proteome</keyword>
<accession>A0A7J6SGU3</accession>
<feature type="region of interest" description="Disordered" evidence="1">
    <location>
        <begin position="87"/>
        <end position="129"/>
    </location>
</feature>
<dbReference type="Proteomes" id="UP000553632">
    <property type="component" value="Unassembled WGS sequence"/>
</dbReference>
<organism evidence="2 3">
    <name type="scientific">Perkinsus olseni</name>
    <name type="common">Perkinsus atlanticus</name>
    <dbReference type="NCBI Taxonomy" id="32597"/>
    <lineage>
        <taxon>Eukaryota</taxon>
        <taxon>Sar</taxon>
        <taxon>Alveolata</taxon>
        <taxon>Perkinsozoa</taxon>
        <taxon>Perkinsea</taxon>
        <taxon>Perkinsida</taxon>
        <taxon>Perkinsidae</taxon>
        <taxon>Perkinsus</taxon>
    </lineage>
</organism>
<proteinExistence type="predicted"/>
<feature type="region of interest" description="Disordered" evidence="1">
    <location>
        <begin position="291"/>
        <end position="363"/>
    </location>
</feature>
<comment type="caution">
    <text evidence="2">The sequence shown here is derived from an EMBL/GenBank/DDBJ whole genome shotgun (WGS) entry which is preliminary data.</text>
</comment>
<reference evidence="2 3" key="1">
    <citation type="submission" date="2020-04" db="EMBL/GenBank/DDBJ databases">
        <title>Perkinsus olseni comparative genomics.</title>
        <authorList>
            <person name="Bogema D.R."/>
        </authorList>
    </citation>
    <scope>NUCLEOTIDE SEQUENCE [LARGE SCALE GENOMIC DNA]</scope>
    <source>
        <strain evidence="2 3">ATCC PRA-207</strain>
    </source>
</reference>
<evidence type="ECO:0000313" key="2">
    <source>
        <dbReference type="EMBL" id="KAF4731973.1"/>
    </source>
</evidence>
<evidence type="ECO:0000313" key="3">
    <source>
        <dbReference type="Proteomes" id="UP000553632"/>
    </source>
</evidence>
<feature type="compositionally biased region" description="Basic residues" evidence="1">
    <location>
        <begin position="354"/>
        <end position="363"/>
    </location>
</feature>
<feature type="non-terminal residue" evidence="2">
    <location>
        <position position="1"/>
    </location>
</feature>
<protein>
    <submittedName>
        <fullName evidence="2">Uncharacterized protein</fullName>
    </submittedName>
</protein>
<dbReference type="EMBL" id="JABANO010018363">
    <property type="protein sequence ID" value="KAF4731973.1"/>
    <property type="molecule type" value="Genomic_DNA"/>
</dbReference>
<feature type="compositionally biased region" description="Low complexity" evidence="1">
    <location>
        <begin position="329"/>
        <end position="353"/>
    </location>
</feature>
<sequence length="363" mass="38510">PPRRSSDGSVERRVCSVEGCNKQVPSTSGTGKCRRHDMCRAGGCMRASYHEGYCVRHQDLVVASNAMASNEASIGINHSHAAIEDGNATASERDATAAVDNVVSPDTQREESVEARKAPASGQQQPLGSIGESSLVIPPVESSHVSSTPFFSSAGPSNVFTDEQRAAEAVAAVVVMEMEAERQQLGGGVSALVLSMASSSSRSSGPKFALDGCDFIRNMICESGFLGIMGYATYFGLLESSDMKEEDVIKAVRSHWLEYDVKPSRGILDELFSLEVDGTVAQNIDTKDKIIPLARDPNTEGPVTRSQVKREPATTTYRRSSRVAHAPAGAASSGTKTSGRGKSSRPSSGASPRPAKRGKTSRR</sequence>